<proteinExistence type="inferred from homology"/>
<dbReference type="InterPro" id="IPR014729">
    <property type="entry name" value="Rossmann-like_a/b/a_fold"/>
</dbReference>
<evidence type="ECO:0000313" key="3">
    <source>
        <dbReference type="EMBL" id="OSY89276.1"/>
    </source>
</evidence>
<dbReference type="EMBL" id="LAPZ01000001">
    <property type="protein sequence ID" value="OSY89276.1"/>
    <property type="molecule type" value="Genomic_DNA"/>
</dbReference>
<dbReference type="CDD" id="cd00293">
    <property type="entry name" value="USP-like"/>
    <property type="match status" value="1"/>
</dbReference>
<feature type="domain" description="UspA" evidence="2">
    <location>
        <begin position="1"/>
        <end position="142"/>
    </location>
</feature>
<protein>
    <recommendedName>
        <fullName evidence="2">UspA domain-containing protein</fullName>
    </recommendedName>
</protein>
<dbReference type="Gene3D" id="3.40.50.620">
    <property type="entry name" value="HUPs"/>
    <property type="match status" value="2"/>
</dbReference>
<dbReference type="RefSeq" id="WP_158091340.1">
    <property type="nucleotide sequence ID" value="NZ_LAPZ01000001.1"/>
</dbReference>
<organism evidence="3 4">
    <name type="scientific">Tenacibaculum holothuriorum</name>
    <dbReference type="NCBI Taxonomy" id="1635173"/>
    <lineage>
        <taxon>Bacteria</taxon>
        <taxon>Pseudomonadati</taxon>
        <taxon>Bacteroidota</taxon>
        <taxon>Flavobacteriia</taxon>
        <taxon>Flavobacteriales</taxon>
        <taxon>Flavobacteriaceae</taxon>
        <taxon>Tenacibaculum</taxon>
    </lineage>
</organism>
<keyword evidence="4" id="KW-1185">Reference proteome</keyword>
<dbReference type="STRING" id="1635173.WH52_01120"/>
<gene>
    <name evidence="3" type="ORF">WH52_01120</name>
</gene>
<evidence type="ECO:0000256" key="1">
    <source>
        <dbReference type="ARBA" id="ARBA00008791"/>
    </source>
</evidence>
<dbReference type="OrthoDB" id="9788959at2"/>
<comment type="caution">
    <text evidence="3">The sequence shown here is derived from an EMBL/GenBank/DDBJ whole genome shotgun (WGS) entry which is preliminary data.</text>
</comment>
<dbReference type="PANTHER" id="PTHR46268">
    <property type="entry name" value="STRESS RESPONSE PROTEIN NHAX"/>
    <property type="match status" value="1"/>
</dbReference>
<dbReference type="Proteomes" id="UP000194221">
    <property type="component" value="Unassembled WGS sequence"/>
</dbReference>
<dbReference type="SUPFAM" id="SSF52402">
    <property type="entry name" value="Adenine nucleotide alpha hydrolases-like"/>
    <property type="match status" value="2"/>
</dbReference>
<dbReference type="InterPro" id="IPR006016">
    <property type="entry name" value="UspA"/>
</dbReference>
<accession>A0A1Y2PFK0</accession>
<evidence type="ECO:0000313" key="4">
    <source>
        <dbReference type="Proteomes" id="UP000194221"/>
    </source>
</evidence>
<dbReference type="PANTHER" id="PTHR46268:SF6">
    <property type="entry name" value="UNIVERSAL STRESS PROTEIN UP12"/>
    <property type="match status" value="1"/>
</dbReference>
<name>A0A1Y2PFK0_9FLAO</name>
<evidence type="ECO:0000259" key="2">
    <source>
        <dbReference type="Pfam" id="PF00582"/>
    </source>
</evidence>
<dbReference type="AlphaFoldDB" id="A0A1Y2PFK0"/>
<dbReference type="Pfam" id="PF00582">
    <property type="entry name" value="Usp"/>
    <property type="match status" value="1"/>
</dbReference>
<reference evidence="3 4" key="1">
    <citation type="submission" date="2015-03" db="EMBL/GenBank/DDBJ databases">
        <title>Genome sequence of Tenacibaculum sp. S2-2, isolated from intestinal microbiota of sea cucumber, Apostichopus japonicas.</title>
        <authorList>
            <person name="Shao Z."/>
            <person name="Wang L."/>
            <person name="Li X."/>
        </authorList>
    </citation>
    <scope>NUCLEOTIDE SEQUENCE [LARGE SCALE GENOMIC DNA]</scope>
    <source>
        <strain evidence="3 4">S2-2</strain>
    </source>
</reference>
<dbReference type="PRINTS" id="PR01438">
    <property type="entry name" value="UNVRSLSTRESS"/>
</dbReference>
<dbReference type="InParanoid" id="A0A1Y2PFK0"/>
<dbReference type="InterPro" id="IPR006015">
    <property type="entry name" value="Universal_stress_UspA"/>
</dbReference>
<comment type="similarity">
    <text evidence="1">Belongs to the universal stress protein A family.</text>
</comment>
<sequence>MKRILIPTDFSDNAWAATIYALNFFANVKCTFYLLHSAQIKSSRMSSFSSKLSEVMKENALNDLRHLQERLEKVNANDNHTFEVRLSFHDIEQAVNISVEKNNIDFVVMSTKGATGAKEIFIGSNTTDVINNFKACPMLVIPANATYQNPERLAFPSDLKRMYSNTSIDVIKEFASLNKSKVEVVHFWENAELTQQQQENLDSLRMYLDDVESDFSNLQKRTNKTESINNFINDKQINTLIMLKYQHSFFENLFREAVIQNLGHHIKIPFLIIPA</sequence>